<organism evidence="1">
    <name type="scientific">hydrothermal vent metagenome</name>
    <dbReference type="NCBI Taxonomy" id="652676"/>
    <lineage>
        <taxon>unclassified sequences</taxon>
        <taxon>metagenomes</taxon>
        <taxon>ecological metagenomes</taxon>
    </lineage>
</organism>
<sequence length="256" mass="29408">MKNEKKQSLTIAILMVLVLFFSSCHDDETQKPKEEVVEAPSQVIPIKLAKTAYDAYAKRRVPLIQRFEDSINLRRDYGTMKQQKRQQNKNKLNAQTDQAVAPFDVARYVYYDYETIKQYMAYIEQESKLAGVEISTLRFYFSNYPDETFFENDKDSIFHPRQNSLLISPTVKKGKADYIFYIDDTHKEKPRAVILSADFGPMKGFETGDANLNGNEENRSFATFVPSFMNTKAPLYQSGKSLTMNRGAGIPPTNNE</sequence>
<dbReference type="PROSITE" id="PS51257">
    <property type="entry name" value="PROKAR_LIPOPROTEIN"/>
    <property type="match status" value="1"/>
</dbReference>
<proteinExistence type="predicted"/>
<protein>
    <recommendedName>
        <fullName evidence="2">Lipoprotein</fullName>
    </recommendedName>
</protein>
<reference evidence="1" key="1">
    <citation type="submission" date="2018-06" db="EMBL/GenBank/DDBJ databases">
        <authorList>
            <person name="Zhirakovskaya E."/>
        </authorList>
    </citation>
    <scope>NUCLEOTIDE SEQUENCE</scope>
</reference>
<dbReference type="EMBL" id="UOEL01000013">
    <property type="protein sequence ID" value="VAW10106.1"/>
    <property type="molecule type" value="Genomic_DNA"/>
</dbReference>
<accession>A0A3B0TSS2</accession>
<name>A0A3B0TSS2_9ZZZZ</name>
<gene>
    <name evidence="1" type="ORF">MNBD_BACTEROID03-1411</name>
</gene>
<evidence type="ECO:0008006" key="2">
    <source>
        <dbReference type="Google" id="ProtNLM"/>
    </source>
</evidence>
<dbReference type="AlphaFoldDB" id="A0A3B0TSS2"/>
<evidence type="ECO:0000313" key="1">
    <source>
        <dbReference type="EMBL" id="VAW10106.1"/>
    </source>
</evidence>